<proteinExistence type="inferred from homology"/>
<dbReference type="EMBL" id="GGYP01004380">
    <property type="protein sequence ID" value="MDE49151.1"/>
    <property type="molecule type" value="Transcribed_RNA"/>
</dbReference>
<dbReference type="FunFam" id="2.40.70.10:FF:000005">
    <property type="entry name" value="DNA damage inducible 1 homolog 2"/>
    <property type="match status" value="1"/>
</dbReference>
<dbReference type="GO" id="GO:0006508">
    <property type="term" value="P:proteolysis"/>
    <property type="evidence" value="ECO:0007669"/>
    <property type="project" value="UniProtKB-KW"/>
</dbReference>
<dbReference type="InterPro" id="IPR057273">
    <property type="entry name" value="Ddi1/2_HDD"/>
</dbReference>
<dbReference type="CDD" id="cd01796">
    <property type="entry name" value="Ubl_Ddi1_like"/>
    <property type="match status" value="1"/>
</dbReference>
<feature type="domain" description="Ubiquitin-like" evidence="6">
    <location>
        <begin position="1"/>
        <end position="70"/>
    </location>
</feature>
<dbReference type="PANTHER" id="PTHR15397">
    <property type="entry name" value="SODIUM-GLUCOSE COTRANSPORTER REGULATORY PROTEIN -RELATED"/>
    <property type="match status" value="1"/>
</dbReference>
<keyword evidence="4" id="KW-0378">Hydrolase</keyword>
<evidence type="ECO:0000256" key="2">
    <source>
        <dbReference type="ARBA" id="ARBA00022670"/>
    </source>
</evidence>
<evidence type="ECO:0000256" key="3">
    <source>
        <dbReference type="ARBA" id="ARBA00022750"/>
    </source>
</evidence>
<dbReference type="PROSITE" id="PS50053">
    <property type="entry name" value="UBIQUITIN_2"/>
    <property type="match status" value="1"/>
</dbReference>
<dbReference type="SUPFAM" id="SSF54236">
    <property type="entry name" value="Ubiquitin-like"/>
    <property type="match status" value="1"/>
</dbReference>
<dbReference type="SUPFAM" id="SSF50630">
    <property type="entry name" value="Acid proteases"/>
    <property type="match status" value="1"/>
</dbReference>
<dbReference type="InterPro" id="IPR029071">
    <property type="entry name" value="Ubiquitin-like_domsf"/>
</dbReference>
<dbReference type="InterPro" id="IPR000626">
    <property type="entry name" value="Ubiquitin-like_dom"/>
</dbReference>
<feature type="region of interest" description="Disordered" evidence="5">
    <location>
        <begin position="78"/>
        <end position="114"/>
    </location>
</feature>
<evidence type="ECO:0000313" key="7">
    <source>
        <dbReference type="EMBL" id="MDE49151.1"/>
    </source>
</evidence>
<dbReference type="InterPro" id="IPR033882">
    <property type="entry name" value="DDI1_N"/>
</dbReference>
<accession>A0A6G1SG04</accession>
<dbReference type="PANTHER" id="PTHR15397:SF3">
    <property type="entry name" value="DNA DAMAGE INDUCIBLE 1 HOMOLOG 2"/>
    <property type="match status" value="1"/>
</dbReference>
<dbReference type="Gene3D" id="2.40.70.10">
    <property type="entry name" value="Acid Proteases"/>
    <property type="match status" value="1"/>
</dbReference>
<gene>
    <name evidence="7" type="primary">DDI2</name>
    <name evidence="7" type="ORF">g.3891</name>
</gene>
<name>A0A6G1SG04_9ACAR</name>
<keyword evidence="3" id="KW-0064">Aspartyl protease</keyword>
<dbReference type="InterPro" id="IPR021109">
    <property type="entry name" value="Peptidase_aspartic_dom_sf"/>
</dbReference>
<reference evidence="7" key="1">
    <citation type="submission" date="2018-10" db="EMBL/GenBank/DDBJ databases">
        <title>Transcriptome assembly of Aceria tosichella (Wheat curl mite) Type 2.</title>
        <authorList>
            <person name="Scully E.D."/>
            <person name="Geib S.M."/>
            <person name="Palmer N.A."/>
            <person name="Gupta A.K."/>
            <person name="Sarath G."/>
            <person name="Tatineni S."/>
        </authorList>
    </citation>
    <scope>NUCLEOTIDE SEQUENCE</scope>
    <source>
        <strain evidence="7">LincolnNE</strain>
    </source>
</reference>
<dbReference type="Gene3D" id="3.10.20.90">
    <property type="entry name" value="Phosphatidylinositol 3-kinase Catalytic Subunit, Chain A, domain 1"/>
    <property type="match status" value="1"/>
</dbReference>
<dbReference type="GO" id="GO:0004190">
    <property type="term" value="F:aspartic-type endopeptidase activity"/>
    <property type="evidence" value="ECO:0007669"/>
    <property type="project" value="UniProtKB-KW"/>
</dbReference>
<organism evidence="7">
    <name type="scientific">Aceria tosichella</name>
    <name type="common">wheat curl mite</name>
    <dbReference type="NCBI Taxonomy" id="561515"/>
    <lineage>
        <taxon>Eukaryota</taxon>
        <taxon>Metazoa</taxon>
        <taxon>Ecdysozoa</taxon>
        <taxon>Arthropoda</taxon>
        <taxon>Chelicerata</taxon>
        <taxon>Arachnida</taxon>
        <taxon>Acari</taxon>
        <taxon>Acariformes</taxon>
        <taxon>Trombidiformes</taxon>
        <taxon>Prostigmata</taxon>
        <taxon>Eupodina</taxon>
        <taxon>Eriophyoidea</taxon>
        <taxon>Eriophyidae</taxon>
        <taxon>Eriophyinae</taxon>
        <taxon>Aceriini</taxon>
        <taxon>Aceria</taxon>
    </lineage>
</organism>
<keyword evidence="2" id="KW-0645">Protease</keyword>
<sequence>MKLTVTYDENVVQLDVYEDMELENLVAYCEAEMGTSFSNLQFLHNARPLTDMKKTLKQYSVQDGDMLLVVNKAMLQQQHQQQQQMPARQTTGSVPSQPTQSSTSSSAGLSTQQADELMSMTEVTLEQAAKVRDSFLANPSEMTNLKLSNMPLADALATGTLEDFHKILNEQHKRRRDEQLRRIRMMTADPFDVEAQKMIAEEIQRQQIDSNMHDAIEFMPEAFGQVHMLYIKCKVNGTPIDAFVDSGAQSTIMSKACAERCNVTRLIDDRWSGIAQGVGTQKILGRIHLCQVQIENDFLSSSFNVLEHQPMDMLLGLDMLKRHQCVLDLKNNILRIGTTGTETRFLNESELPAHARTNH</sequence>
<dbReference type="Pfam" id="PF24669">
    <property type="entry name" value="Ddi2_HDD"/>
    <property type="match status" value="1"/>
</dbReference>
<evidence type="ECO:0000259" key="6">
    <source>
        <dbReference type="PROSITE" id="PS50053"/>
    </source>
</evidence>
<dbReference type="CDD" id="cd05479">
    <property type="entry name" value="RP_DDI"/>
    <property type="match status" value="1"/>
</dbReference>
<dbReference type="AlphaFoldDB" id="A0A6G1SG04"/>
<comment type="similarity">
    <text evidence="1">Belongs to the DDI1 family.</text>
</comment>
<evidence type="ECO:0000256" key="1">
    <source>
        <dbReference type="ARBA" id="ARBA00009136"/>
    </source>
</evidence>
<protein>
    <submittedName>
        <fullName evidence="7">Protein DDI1 2</fullName>
    </submittedName>
</protein>
<evidence type="ECO:0000256" key="5">
    <source>
        <dbReference type="SAM" id="MobiDB-lite"/>
    </source>
</evidence>
<dbReference type="Pfam" id="PF09668">
    <property type="entry name" value="Asp_protease"/>
    <property type="match status" value="1"/>
</dbReference>
<dbReference type="InterPro" id="IPR019103">
    <property type="entry name" value="Peptidase_aspartic_DDI1-type"/>
</dbReference>
<evidence type="ECO:0000256" key="4">
    <source>
        <dbReference type="ARBA" id="ARBA00022801"/>
    </source>
</evidence>